<reference evidence="2 3" key="1">
    <citation type="submission" date="2015-09" db="EMBL/GenBank/DDBJ databases">
        <title>Sorangium comparison.</title>
        <authorList>
            <person name="Zaburannyi N."/>
            <person name="Bunk B."/>
            <person name="Overmann J."/>
            <person name="Mueller R."/>
        </authorList>
    </citation>
    <scope>NUCLEOTIDE SEQUENCE [LARGE SCALE GENOMIC DNA]</scope>
    <source>
        <strain evidence="2 3">So ce836</strain>
    </source>
</reference>
<dbReference type="Gene3D" id="1.20.1050.10">
    <property type="match status" value="1"/>
</dbReference>
<dbReference type="Proteomes" id="UP000295497">
    <property type="component" value="Chromosome"/>
</dbReference>
<proteinExistence type="predicted"/>
<dbReference type="SUPFAM" id="SSF52833">
    <property type="entry name" value="Thioredoxin-like"/>
    <property type="match status" value="1"/>
</dbReference>
<dbReference type="CDD" id="cd00570">
    <property type="entry name" value="GST_N_family"/>
    <property type="match status" value="1"/>
</dbReference>
<gene>
    <name evidence="2" type="ORF">SOCE836_004110</name>
</gene>
<feature type="domain" description="GST N-terminal" evidence="1">
    <location>
        <begin position="9"/>
        <end position="76"/>
    </location>
</feature>
<dbReference type="RefSeq" id="WP_129572712.1">
    <property type="nucleotide sequence ID" value="NZ_CP012672.1"/>
</dbReference>
<dbReference type="Gene3D" id="3.40.30.10">
    <property type="entry name" value="Glutaredoxin"/>
    <property type="match status" value="1"/>
</dbReference>
<name>A0A4P2QFT0_SORCE</name>
<dbReference type="InterPro" id="IPR036249">
    <property type="entry name" value="Thioredoxin-like_sf"/>
</dbReference>
<dbReference type="InterPro" id="IPR004045">
    <property type="entry name" value="Glutathione_S-Trfase_N"/>
</dbReference>
<protein>
    <recommendedName>
        <fullName evidence="1">GST N-terminal domain-containing protein</fullName>
    </recommendedName>
</protein>
<accession>A0A4P2QFT0</accession>
<evidence type="ECO:0000259" key="1">
    <source>
        <dbReference type="Pfam" id="PF13409"/>
    </source>
</evidence>
<evidence type="ECO:0000313" key="3">
    <source>
        <dbReference type="Proteomes" id="UP000295497"/>
    </source>
</evidence>
<organism evidence="2 3">
    <name type="scientific">Sorangium cellulosum</name>
    <name type="common">Polyangium cellulosum</name>
    <dbReference type="NCBI Taxonomy" id="56"/>
    <lineage>
        <taxon>Bacteria</taxon>
        <taxon>Pseudomonadati</taxon>
        <taxon>Myxococcota</taxon>
        <taxon>Polyangia</taxon>
        <taxon>Polyangiales</taxon>
        <taxon>Polyangiaceae</taxon>
        <taxon>Sorangium</taxon>
    </lineage>
</organism>
<dbReference type="Pfam" id="PF13409">
    <property type="entry name" value="GST_N_2"/>
    <property type="match status" value="1"/>
</dbReference>
<dbReference type="AlphaFoldDB" id="A0A4P2QFT0"/>
<evidence type="ECO:0000313" key="2">
    <source>
        <dbReference type="EMBL" id="AUX28341.1"/>
    </source>
</evidence>
<dbReference type="EMBL" id="CP012672">
    <property type="protein sequence ID" value="AUX28341.1"/>
    <property type="molecule type" value="Genomic_DNA"/>
</dbReference>
<sequence length="251" mass="27494">MTELLGLVFSPWTEKARWALDVRRVPYTFRHYQPLVGEPALRVKLRRLTGRVSVPVLTADDGRVLADSADIARWADGRGAGPTLFPAEHEATIARLIDLSERALAAGRARALSRMLADDEALAEMAPGPIRRAHAALAARLGGLGVRRTLRKYGGHEDGAEAHLRTQVAALDELRATLARSAPSGDGPRTLLGRFTFADIAMSQVLVNVAPPAELKLGAASRRSFSDPELRDRYADLIAWRDELYRAFRTS</sequence>